<evidence type="ECO:0000313" key="3">
    <source>
        <dbReference type="Proteomes" id="UP000193396"/>
    </source>
</evidence>
<dbReference type="InterPro" id="IPR004027">
    <property type="entry name" value="SEC_C_motif"/>
</dbReference>
<protein>
    <submittedName>
        <fullName evidence="2">SecC motif-containing protein</fullName>
    </submittedName>
</protein>
<dbReference type="Pfam" id="PF02810">
    <property type="entry name" value="SEC-C"/>
    <property type="match status" value="1"/>
</dbReference>
<proteinExistence type="predicted"/>
<evidence type="ECO:0000313" key="2">
    <source>
        <dbReference type="EMBL" id="OSQ48637.1"/>
    </source>
</evidence>
<dbReference type="NCBIfam" id="NF002449">
    <property type="entry name" value="PRK01617.1"/>
    <property type="match status" value="1"/>
</dbReference>
<dbReference type="PANTHER" id="PTHR33747:SF1">
    <property type="entry name" value="ADENYLATE CYCLASE-ASSOCIATED CAP C-TERMINAL DOMAIN-CONTAINING PROTEIN"/>
    <property type="match status" value="1"/>
</dbReference>
<dbReference type="SUPFAM" id="SSF103642">
    <property type="entry name" value="Sec-C motif"/>
    <property type="match status" value="1"/>
</dbReference>
<dbReference type="RefSeq" id="WP_085617193.1">
    <property type="nucleotide sequence ID" value="NZ_JFKB01000004.1"/>
</dbReference>
<dbReference type="OrthoDB" id="21421at2"/>
<dbReference type="PANTHER" id="PTHR33747">
    <property type="entry name" value="UPF0225 PROTEIN SCO1677"/>
    <property type="match status" value="1"/>
</dbReference>
<dbReference type="EMBL" id="JFKB01000004">
    <property type="protein sequence ID" value="OSQ48637.1"/>
    <property type="molecule type" value="Genomic_DNA"/>
</dbReference>
<comment type="caution">
    <text evidence="2">The sequence shown here is derived from an EMBL/GenBank/DDBJ whole genome shotgun (WGS) entry which is preliminary data.</text>
</comment>
<dbReference type="InterPro" id="IPR032710">
    <property type="entry name" value="NTF2-like_dom_sf"/>
</dbReference>
<organism evidence="2 3">
    <name type="scientific">Thalassospira alkalitolerans</name>
    <dbReference type="NCBI Taxonomy" id="1293890"/>
    <lineage>
        <taxon>Bacteria</taxon>
        <taxon>Pseudomonadati</taxon>
        <taxon>Pseudomonadota</taxon>
        <taxon>Alphaproteobacteria</taxon>
        <taxon>Rhodospirillales</taxon>
        <taxon>Thalassospiraceae</taxon>
        <taxon>Thalassospira</taxon>
    </lineage>
</organism>
<reference evidence="2 3" key="1">
    <citation type="submission" date="2014-03" db="EMBL/GenBank/DDBJ databases">
        <title>The draft genome sequence of Thalassospira alkalitolerans JCM 18968.</title>
        <authorList>
            <person name="Lai Q."/>
            <person name="Shao Z."/>
        </authorList>
    </citation>
    <scope>NUCLEOTIDE SEQUENCE [LARGE SCALE GENOMIC DNA]</scope>
    <source>
        <strain evidence="2 3">JCM 18968</strain>
    </source>
</reference>
<dbReference type="InterPro" id="IPR048469">
    <property type="entry name" value="YchJ-like_M"/>
</dbReference>
<dbReference type="STRING" id="1293890.TALK_06720"/>
<dbReference type="Gene3D" id="3.10.450.50">
    <property type="match status" value="1"/>
</dbReference>
<name>A0A1Y2LEM6_9PROT</name>
<keyword evidence="3" id="KW-1185">Reference proteome</keyword>
<dbReference type="AlphaFoldDB" id="A0A1Y2LEM6"/>
<dbReference type="Proteomes" id="UP000193396">
    <property type="component" value="Unassembled WGS sequence"/>
</dbReference>
<gene>
    <name evidence="2" type="ORF">TALK_06720</name>
</gene>
<evidence type="ECO:0000259" key="1">
    <source>
        <dbReference type="Pfam" id="PF17775"/>
    </source>
</evidence>
<dbReference type="Pfam" id="PF17775">
    <property type="entry name" value="YchJ_M-like"/>
    <property type="match status" value="1"/>
</dbReference>
<feature type="domain" description="YchJ-like middle NTF2-like" evidence="1">
    <location>
        <begin position="34"/>
        <end position="131"/>
    </location>
</feature>
<sequence>MPTLKTTAPCPCGIPSTFGDCCGPILDGRRKVATAEQLMRTRYSAFVCKNADYLLATLAPENAAGFNADQVRTDQCEWQGLEIIATAKGGLLDQTGTVEFIARFRDSDGTHALHECSRFERRNGNWLYIDGQFPSTTDAPARATHSPTATQHIGRNDPCPCGSGKKFKKCCG</sequence>
<accession>A0A1Y2LEM6</accession>
<dbReference type="SUPFAM" id="SSF54427">
    <property type="entry name" value="NTF2-like"/>
    <property type="match status" value="1"/>
</dbReference>